<dbReference type="Gene3D" id="3.40.50.11960">
    <property type="match status" value="1"/>
</dbReference>
<reference evidence="2 3" key="1">
    <citation type="submission" date="2012-10" db="EMBL/GenBank/DDBJ databases">
        <title>Genome sequencing and analysis of entomopathogenic fungi Beauveria bassiana D1-5.</title>
        <authorList>
            <person name="Li Q."/>
            <person name="Wang L."/>
            <person name="Zhang Z."/>
            <person name="Wang Q."/>
            <person name="Ren J."/>
            <person name="Wang M."/>
            <person name="Xu W."/>
            <person name="Wang J."/>
            <person name="Lu Y."/>
            <person name="Du Q."/>
            <person name="Sun Z."/>
        </authorList>
    </citation>
    <scope>NUCLEOTIDE SEQUENCE [LARGE SCALE GENOMIC DNA]</scope>
    <source>
        <strain evidence="2 3">D1-5</strain>
    </source>
</reference>
<name>A0A0A2VDH5_BEABA</name>
<sequence>MFSLIPRQPRSDFISSTFTAHPLRSLKIMEIKHTKRALAVSLESDKEHLSRVIHDISGSSPITTEDTLAGITHDLPLKTKYYATTVPIWLDLIDSPSEWASSFLSTEASEVLAVLGSLILVFSIPDSRAAAAAADSTRQLIRQVGKVVHDGLGGWAWDGVKLAVGVGSALDVDEWDELCAEAGLEFVQVGGGEDKLQQFGEKSGIPRVKEALEANEWDLASADEPPFDDEVANKHALDDALDPENMDFGLGQADLETLKKAIFANQGPEQDLEDDRKGDDIGDEDVAKVQAMMSKLQAAREAGETMNETQRRKMAAKAVEEVMREL</sequence>
<protein>
    <submittedName>
        <fullName evidence="2">Increased recombination centers protein 6</fullName>
    </submittedName>
</protein>
<feature type="region of interest" description="Disordered" evidence="1">
    <location>
        <begin position="300"/>
        <end position="326"/>
    </location>
</feature>
<gene>
    <name evidence="2" type="ORF">BBAD15_g10376</name>
</gene>
<dbReference type="AlphaFoldDB" id="A0A0A2VDH5"/>
<proteinExistence type="predicted"/>
<dbReference type="GO" id="GO:0030674">
    <property type="term" value="F:protein-macromolecule adaptor activity"/>
    <property type="evidence" value="ECO:0007669"/>
    <property type="project" value="TreeGrafter"/>
</dbReference>
<evidence type="ECO:0000313" key="3">
    <source>
        <dbReference type="Proteomes" id="UP000030106"/>
    </source>
</evidence>
<comment type="caution">
    <text evidence="2">The sequence shown here is derived from an EMBL/GenBank/DDBJ whole genome shotgun (WGS) entry which is preliminary data.</text>
</comment>
<dbReference type="GO" id="GO:0016192">
    <property type="term" value="P:vesicle-mediated transport"/>
    <property type="evidence" value="ECO:0007669"/>
    <property type="project" value="InterPro"/>
</dbReference>
<organism evidence="2 3">
    <name type="scientific">Beauveria bassiana D1-5</name>
    <dbReference type="NCBI Taxonomy" id="1245745"/>
    <lineage>
        <taxon>Eukaryota</taxon>
        <taxon>Fungi</taxon>
        <taxon>Dikarya</taxon>
        <taxon>Ascomycota</taxon>
        <taxon>Pezizomycotina</taxon>
        <taxon>Sordariomycetes</taxon>
        <taxon>Hypocreomycetidae</taxon>
        <taxon>Hypocreales</taxon>
        <taxon>Cordycipitaceae</taxon>
        <taxon>Beauveria</taxon>
    </lineage>
</organism>
<dbReference type="Pfam" id="PF10199">
    <property type="entry name" value="Adaptin_binding"/>
    <property type="match status" value="1"/>
</dbReference>
<evidence type="ECO:0000256" key="1">
    <source>
        <dbReference type="SAM" id="MobiDB-lite"/>
    </source>
</evidence>
<evidence type="ECO:0000313" key="2">
    <source>
        <dbReference type="EMBL" id="KGQ04377.1"/>
    </source>
</evidence>
<accession>A0A0A2VDH5</accession>
<dbReference type="EMBL" id="ANFO01001075">
    <property type="protein sequence ID" value="KGQ04377.1"/>
    <property type="molecule type" value="Genomic_DNA"/>
</dbReference>
<dbReference type="eggNOG" id="ENOG502S591">
    <property type="taxonomic scope" value="Eukaryota"/>
</dbReference>
<dbReference type="Proteomes" id="UP000030106">
    <property type="component" value="Unassembled WGS sequence"/>
</dbReference>
<dbReference type="PANTHER" id="PTHR28043">
    <property type="entry name" value="INCREASED RECOMBINATION CENTERS PROTEIN 6"/>
    <property type="match status" value="1"/>
</dbReference>
<dbReference type="OrthoDB" id="10261384at2759"/>
<dbReference type="HOGENOM" id="CLU_031716_1_0_1"/>
<dbReference type="InterPro" id="IPR034627">
    <property type="entry name" value="Irc6"/>
</dbReference>
<dbReference type="STRING" id="1245745.A0A0A2VDH5"/>
<dbReference type="PANTHER" id="PTHR28043:SF1">
    <property type="entry name" value="INCREASED RECOMBINATION CENTERS PROTEIN 6"/>
    <property type="match status" value="1"/>
</dbReference>